<proteinExistence type="predicted"/>
<evidence type="ECO:0000313" key="3">
    <source>
        <dbReference type="Proteomes" id="UP000288805"/>
    </source>
</evidence>
<dbReference type="EMBL" id="QGNW01002574">
    <property type="protein sequence ID" value="RVW17725.1"/>
    <property type="molecule type" value="Genomic_DNA"/>
</dbReference>
<dbReference type="AlphaFoldDB" id="A0A438C3B3"/>
<feature type="compositionally biased region" description="Basic and acidic residues" evidence="1">
    <location>
        <begin position="61"/>
        <end position="71"/>
    </location>
</feature>
<evidence type="ECO:0000256" key="1">
    <source>
        <dbReference type="SAM" id="MobiDB-lite"/>
    </source>
</evidence>
<organism evidence="2 3">
    <name type="scientific">Vitis vinifera</name>
    <name type="common">Grape</name>
    <dbReference type="NCBI Taxonomy" id="29760"/>
    <lineage>
        <taxon>Eukaryota</taxon>
        <taxon>Viridiplantae</taxon>
        <taxon>Streptophyta</taxon>
        <taxon>Embryophyta</taxon>
        <taxon>Tracheophyta</taxon>
        <taxon>Spermatophyta</taxon>
        <taxon>Magnoliopsida</taxon>
        <taxon>eudicotyledons</taxon>
        <taxon>Gunneridae</taxon>
        <taxon>Pentapetalae</taxon>
        <taxon>rosids</taxon>
        <taxon>Vitales</taxon>
        <taxon>Vitaceae</taxon>
        <taxon>Viteae</taxon>
        <taxon>Vitis</taxon>
    </lineage>
</organism>
<evidence type="ECO:0000313" key="2">
    <source>
        <dbReference type="EMBL" id="RVW17725.1"/>
    </source>
</evidence>
<sequence length="190" mass="21915">MARGYKKRNEENGVVITVYVESSAIPSRYNRPIDAGKPKASTKYGNNRRAQLLAHAQRLRRAESIELERPRTKTRSKRKPKRLNPEVGMDAFFSKDPGILPSHFHEKGKGLRAYSNGNYQSQQKKEHNLEGFHLLQEINEDGKRMLWKGGKRIINTVMFRPQIQLELRWGIQSSDPFIVGCRCTLQDLLV</sequence>
<name>A0A438C3B3_VITVI</name>
<feature type="region of interest" description="Disordered" evidence="1">
    <location>
        <begin position="61"/>
        <end position="83"/>
    </location>
</feature>
<dbReference type="Proteomes" id="UP000288805">
    <property type="component" value="Unassembled WGS sequence"/>
</dbReference>
<accession>A0A438C3B3</accession>
<comment type="caution">
    <text evidence="2">The sequence shown here is derived from an EMBL/GenBank/DDBJ whole genome shotgun (WGS) entry which is preliminary data.</text>
</comment>
<reference evidence="2 3" key="1">
    <citation type="journal article" date="2018" name="PLoS Genet.">
        <title>Population sequencing reveals clonal diversity and ancestral inbreeding in the grapevine cultivar Chardonnay.</title>
        <authorList>
            <person name="Roach M.J."/>
            <person name="Johnson D.L."/>
            <person name="Bohlmann J."/>
            <person name="van Vuuren H.J."/>
            <person name="Jones S.J."/>
            <person name="Pretorius I.S."/>
            <person name="Schmidt S.A."/>
            <person name="Borneman A.R."/>
        </authorList>
    </citation>
    <scope>NUCLEOTIDE SEQUENCE [LARGE SCALE GENOMIC DNA]</scope>
    <source>
        <strain evidence="3">cv. Chardonnay</strain>
        <tissue evidence="2">Leaf</tissue>
    </source>
</reference>
<gene>
    <name evidence="2" type="ORF">CK203_071822</name>
</gene>
<protein>
    <submittedName>
        <fullName evidence="2">Uncharacterized protein</fullName>
    </submittedName>
</protein>
<dbReference type="OrthoDB" id="847067at2759"/>
<feature type="compositionally biased region" description="Basic residues" evidence="1">
    <location>
        <begin position="72"/>
        <end position="82"/>
    </location>
</feature>